<dbReference type="InterPro" id="IPR050657">
    <property type="entry name" value="Ankyrin_repeat_domain"/>
</dbReference>
<feature type="repeat" description="ANK" evidence="1">
    <location>
        <begin position="170"/>
        <end position="202"/>
    </location>
</feature>
<feature type="region of interest" description="Disordered" evidence="2">
    <location>
        <begin position="701"/>
        <end position="759"/>
    </location>
</feature>
<feature type="compositionally biased region" description="Polar residues" evidence="2">
    <location>
        <begin position="1339"/>
        <end position="1353"/>
    </location>
</feature>
<feature type="compositionally biased region" description="Polar residues" evidence="2">
    <location>
        <begin position="971"/>
        <end position="992"/>
    </location>
</feature>
<feature type="region of interest" description="Disordered" evidence="2">
    <location>
        <begin position="363"/>
        <end position="671"/>
    </location>
</feature>
<feature type="region of interest" description="Disordered" evidence="2">
    <location>
        <begin position="1"/>
        <end position="32"/>
    </location>
</feature>
<evidence type="ECO:0000256" key="1">
    <source>
        <dbReference type="PROSITE-ProRule" id="PRU00023"/>
    </source>
</evidence>
<accession>A0ABD3UWR0</accession>
<feature type="repeat" description="ANK" evidence="1">
    <location>
        <begin position="137"/>
        <end position="169"/>
    </location>
</feature>
<feature type="region of interest" description="Disordered" evidence="2">
    <location>
        <begin position="266"/>
        <end position="338"/>
    </location>
</feature>
<feature type="compositionally biased region" description="Polar residues" evidence="2">
    <location>
        <begin position="1212"/>
        <end position="1221"/>
    </location>
</feature>
<keyword evidence="1" id="KW-0040">ANK repeat</keyword>
<feature type="repeat" description="ANK" evidence="1">
    <location>
        <begin position="104"/>
        <end position="136"/>
    </location>
</feature>
<feature type="compositionally biased region" description="Acidic residues" evidence="2">
    <location>
        <begin position="928"/>
        <end position="950"/>
    </location>
</feature>
<feature type="compositionally biased region" description="Basic and acidic residues" evidence="2">
    <location>
        <begin position="658"/>
        <end position="670"/>
    </location>
</feature>
<evidence type="ECO:0000313" key="4">
    <source>
        <dbReference type="Proteomes" id="UP001634394"/>
    </source>
</evidence>
<feature type="region of interest" description="Disordered" evidence="2">
    <location>
        <begin position="798"/>
        <end position="817"/>
    </location>
</feature>
<dbReference type="InterPro" id="IPR002110">
    <property type="entry name" value="Ankyrin_rpt"/>
</dbReference>
<comment type="caution">
    <text evidence="3">The sequence shown here is derived from an EMBL/GenBank/DDBJ whole genome shotgun (WGS) entry which is preliminary data.</text>
</comment>
<feature type="compositionally biased region" description="Acidic residues" evidence="2">
    <location>
        <begin position="1001"/>
        <end position="1018"/>
    </location>
</feature>
<feature type="compositionally biased region" description="Basic and acidic residues" evidence="2">
    <location>
        <begin position="1076"/>
        <end position="1190"/>
    </location>
</feature>
<protein>
    <submittedName>
        <fullName evidence="3">Uncharacterized protein</fullName>
    </submittedName>
</protein>
<evidence type="ECO:0000256" key="2">
    <source>
        <dbReference type="SAM" id="MobiDB-lite"/>
    </source>
</evidence>
<dbReference type="SMART" id="SM00248">
    <property type="entry name" value="ANK"/>
    <property type="match status" value="6"/>
</dbReference>
<evidence type="ECO:0000313" key="3">
    <source>
        <dbReference type="EMBL" id="KAL3853515.1"/>
    </source>
</evidence>
<feature type="compositionally biased region" description="Polar residues" evidence="2">
    <location>
        <begin position="495"/>
        <end position="506"/>
    </location>
</feature>
<dbReference type="Pfam" id="PF12796">
    <property type="entry name" value="Ank_2"/>
    <property type="match status" value="1"/>
</dbReference>
<organism evidence="3 4">
    <name type="scientific">Sinanodonta woodiana</name>
    <name type="common">Chinese pond mussel</name>
    <name type="synonym">Anodonta woodiana</name>
    <dbReference type="NCBI Taxonomy" id="1069815"/>
    <lineage>
        <taxon>Eukaryota</taxon>
        <taxon>Metazoa</taxon>
        <taxon>Spiralia</taxon>
        <taxon>Lophotrochozoa</taxon>
        <taxon>Mollusca</taxon>
        <taxon>Bivalvia</taxon>
        <taxon>Autobranchia</taxon>
        <taxon>Heteroconchia</taxon>
        <taxon>Palaeoheterodonta</taxon>
        <taxon>Unionida</taxon>
        <taxon>Unionoidea</taxon>
        <taxon>Unionidae</taxon>
        <taxon>Unioninae</taxon>
        <taxon>Sinanodonta</taxon>
    </lineage>
</organism>
<feature type="compositionally biased region" description="Polar residues" evidence="2">
    <location>
        <begin position="419"/>
        <end position="428"/>
    </location>
</feature>
<dbReference type="Gene3D" id="1.25.40.20">
    <property type="entry name" value="Ankyrin repeat-containing domain"/>
    <property type="match status" value="2"/>
</dbReference>
<feature type="compositionally biased region" description="Acidic residues" evidence="2">
    <location>
        <begin position="1065"/>
        <end position="1075"/>
    </location>
</feature>
<dbReference type="Pfam" id="PF00023">
    <property type="entry name" value="Ank"/>
    <property type="match status" value="2"/>
</dbReference>
<feature type="repeat" description="ANK" evidence="1">
    <location>
        <begin position="203"/>
        <end position="235"/>
    </location>
</feature>
<dbReference type="PROSITE" id="PS50297">
    <property type="entry name" value="ANK_REP_REGION"/>
    <property type="match status" value="4"/>
</dbReference>
<feature type="compositionally biased region" description="Acidic residues" evidence="2">
    <location>
        <begin position="522"/>
        <end position="541"/>
    </location>
</feature>
<reference evidence="3 4" key="1">
    <citation type="submission" date="2024-11" db="EMBL/GenBank/DDBJ databases">
        <title>Chromosome-level genome assembly of the freshwater bivalve Anodonta woodiana.</title>
        <authorList>
            <person name="Chen X."/>
        </authorList>
    </citation>
    <scope>NUCLEOTIDE SEQUENCE [LARGE SCALE GENOMIC DNA]</scope>
    <source>
        <strain evidence="3">MN2024</strain>
        <tissue evidence="3">Gills</tissue>
    </source>
</reference>
<feature type="region of interest" description="Disordered" evidence="2">
    <location>
        <begin position="882"/>
        <end position="1224"/>
    </location>
</feature>
<dbReference type="InterPro" id="IPR036770">
    <property type="entry name" value="Ankyrin_rpt-contain_sf"/>
</dbReference>
<feature type="compositionally biased region" description="Low complexity" evidence="2">
    <location>
        <begin position="271"/>
        <end position="300"/>
    </location>
</feature>
<feature type="compositionally biased region" description="Basic residues" evidence="2">
    <location>
        <begin position="1354"/>
        <end position="1363"/>
    </location>
</feature>
<feature type="region of interest" description="Disordered" evidence="2">
    <location>
        <begin position="1339"/>
        <end position="1363"/>
    </location>
</feature>
<feature type="compositionally biased region" description="Acidic residues" evidence="2">
    <location>
        <begin position="708"/>
        <end position="728"/>
    </location>
</feature>
<dbReference type="PANTHER" id="PTHR24147:SF53">
    <property type="entry name" value="ANKYRIN REPEAT DOMAIN 26"/>
    <property type="match status" value="1"/>
</dbReference>
<feature type="compositionally biased region" description="Basic and acidic residues" evidence="2">
    <location>
        <begin position="472"/>
        <end position="483"/>
    </location>
</feature>
<feature type="repeat" description="ANK" evidence="1">
    <location>
        <begin position="71"/>
        <end position="103"/>
    </location>
</feature>
<feature type="compositionally biased region" description="Basic and acidic residues" evidence="2">
    <location>
        <begin position="454"/>
        <end position="465"/>
    </location>
</feature>
<feature type="compositionally biased region" description="Polar residues" evidence="2">
    <location>
        <begin position="9"/>
        <end position="18"/>
    </location>
</feature>
<dbReference type="Proteomes" id="UP001634394">
    <property type="component" value="Unassembled WGS sequence"/>
</dbReference>
<dbReference type="PRINTS" id="PR01415">
    <property type="entry name" value="ANKYRIN"/>
</dbReference>
<gene>
    <name evidence="3" type="ORF">ACJMK2_017050</name>
</gene>
<name>A0ABD3UWR0_SINWO</name>
<feature type="compositionally biased region" description="Acidic residues" evidence="2">
    <location>
        <begin position="647"/>
        <end position="657"/>
    </location>
</feature>
<feature type="compositionally biased region" description="Acidic residues" evidence="2">
    <location>
        <begin position="605"/>
        <end position="615"/>
    </location>
</feature>
<feature type="compositionally biased region" description="Polar residues" evidence="2">
    <location>
        <begin position="398"/>
        <end position="408"/>
    </location>
</feature>
<sequence length="1363" mass="152443">MKKIFGRFKSSSSKESQPNGPPRNKDLAATEPLEYEIREKDLPKLHKAVWNGDLAKVKQLAKKDHNALDKENRTPLHLAVVKGHANIVQELLEWNAKTNLGDNQAKTPLMKAVECNKEECVRLLLEYKASVDAIDKDGSSSLHYAVREGYTRIVAELVKAGAAINKKNKQGYTPLHVSVIEKKDEVTRLLLENKADPNVIDNSLRPPISYACKDGSITQVKLLLQAGADPTIKDSSGWLPEDLAESHGHHGCSQLIRDHNTKMMRSHIRPTDSTSTTPRTPGSSVATPRTVSSTSTTPRAEGGDSGLFGLPSVNKEDSEEESTDVMSAHKTDENSWADDTDISQAIDEMKKTPQPKINLAAKVKLSDSESDQENQEEQIRVVNKRIPGTGRSPGASPNPHSVTPSPVFSASPLPKPGTPSKSPNPFKQSRSSIEDNSSSDDEHGLQRNPPGRVSFRDDISEHSITEEDSEEEAVKPKRQRMQEDEGPETMGYSPSAMSNINRSNKLSSERIQDLMANLGLESGDEVPDVEDSDASFSDDESEKFPIPKLSVGSSKSDRNHYPAVLDDVTVHSDVTTPRQGILKNKDEWDSEAPDSRQTVSKRDESEWDSELEDAVDPSKSADRDTEENLESFDPHSENATPLTIAEIMEEETGDAENLDARDEREVKELDISSSKSAQIMFSSLSGKFKASFKGIKGKKSFEESYTLIDDEEEGGDDDEVKEDEEDEAETLKRRNVNGGDDEEFVNMEDDKIIESTPIDEVDLNEVEEFIRQETEEGIAREADVIEPNLTPQVILDYEPSTEETSDVETLPSDHTPLEEELVNEEVQRGQLINWHSHKLGNNLGGNRGSTENLSDKDLPIVYAIEEYSSKRIQYQSAGSENYQLDSAGPSQDVFGQYATPLDETGSDFDSTNEAATPRTPRNKGAFDLSEDEEGQELEYEDTEEVADGQDETIHEVVTFFNTPSPHDVNSPFGQMQSGSVETPAFNPQQTGIKTDWKEEIEQNGEGEGGENVDEEEDSDKSAWSSEDEEVGETPCTPANGAGSREEVENEGFSPDIASANKTSDSSDEEESVSEWEMERKRQKQAEEALRKQKEDQDSKEAERQRQQQKEAERKRELERQKELERQREAERQREIERQKELERQREAERQREVERQRHNELEEKERMEKARQQKWEEEERKKQEQLKREAEEELLQEQSIQSDASDEDEPQNRSSHGNLSRSLLLPKVPELKKPNLLIVKDFVKIPTKTAPNSLTIKQSGEVENESPVPVGEDQIDASHVRFVGSIPHLMHQAGTHDRMRVQNEEQAQIVVEEVVSSVHAQNSQGQEVKTQSAVKVAASVSQENGNMAVNGQQRKSRQLPKPG</sequence>
<dbReference type="SUPFAM" id="SSF48403">
    <property type="entry name" value="Ankyrin repeat"/>
    <property type="match status" value="1"/>
</dbReference>
<dbReference type="PROSITE" id="PS50088">
    <property type="entry name" value="ANK_REPEAT"/>
    <property type="match status" value="5"/>
</dbReference>
<dbReference type="PANTHER" id="PTHR24147">
    <property type="entry name" value="ANKYRIN REPEAT DOMAIN 36-RELATED"/>
    <property type="match status" value="1"/>
</dbReference>
<dbReference type="EMBL" id="JBJQND010000015">
    <property type="protein sequence ID" value="KAL3853515.1"/>
    <property type="molecule type" value="Genomic_DNA"/>
</dbReference>
<keyword evidence="4" id="KW-1185">Reference proteome</keyword>
<proteinExistence type="predicted"/>